<dbReference type="OrthoDB" id="9804126at2"/>
<feature type="domain" description="Mur ligase N-terminal catalytic" evidence="10">
    <location>
        <begin position="1"/>
        <end position="87"/>
    </location>
</feature>
<proteinExistence type="predicted"/>
<keyword evidence="5" id="KW-0133">Cell shape</keyword>
<dbReference type="GO" id="GO:0009252">
    <property type="term" value="P:peptidoglycan biosynthetic process"/>
    <property type="evidence" value="ECO:0007669"/>
    <property type="project" value="UniProtKB-UniRule"/>
</dbReference>
<feature type="domain" description="Mur ligase central" evidence="12">
    <location>
        <begin position="96"/>
        <end position="279"/>
    </location>
</feature>
<dbReference type="InterPro" id="IPR036615">
    <property type="entry name" value="Mur_ligase_C_dom_sf"/>
</dbReference>
<dbReference type="Gene3D" id="3.40.1190.10">
    <property type="entry name" value="Mur-like, catalytic domain"/>
    <property type="match status" value="1"/>
</dbReference>
<dbReference type="Gene3D" id="3.90.190.20">
    <property type="entry name" value="Mur ligase, C-terminal domain"/>
    <property type="match status" value="1"/>
</dbReference>
<evidence type="ECO:0000259" key="10">
    <source>
        <dbReference type="Pfam" id="PF01225"/>
    </source>
</evidence>
<gene>
    <name evidence="13" type="primary">mpl</name>
    <name evidence="13" type="ORF">CWE15_07765</name>
</gene>
<dbReference type="GO" id="GO:0106418">
    <property type="term" value="F:UDP-N-acetylmuramate-L-alanyl-gamma-D-glutamyl-meso-2,6-diaminoheptanedioate ligase activity"/>
    <property type="evidence" value="ECO:0007669"/>
    <property type="project" value="UniProtKB-EC"/>
</dbReference>
<dbReference type="AlphaFoldDB" id="A0A432X157"/>
<evidence type="ECO:0000313" key="13">
    <source>
        <dbReference type="EMBL" id="RUO40034.1"/>
    </source>
</evidence>
<evidence type="ECO:0000259" key="11">
    <source>
        <dbReference type="Pfam" id="PF02875"/>
    </source>
</evidence>
<evidence type="ECO:0000259" key="12">
    <source>
        <dbReference type="Pfam" id="PF08245"/>
    </source>
</evidence>
<dbReference type="GO" id="GO:0051301">
    <property type="term" value="P:cell division"/>
    <property type="evidence" value="ECO:0007669"/>
    <property type="project" value="UniProtKB-KW"/>
</dbReference>
<evidence type="ECO:0000256" key="7">
    <source>
        <dbReference type="ARBA" id="ARBA00023306"/>
    </source>
</evidence>
<protein>
    <recommendedName>
        <fullName evidence="9">UDP-N-acetylmuramate:L-alanyl-gamma-D-glutamyl-meso-diaminopimelate ligase</fullName>
        <ecNumber evidence="9">6.3.2.45</ecNumber>
    </recommendedName>
</protein>
<dbReference type="GO" id="GO:0071555">
    <property type="term" value="P:cell wall organization"/>
    <property type="evidence" value="ECO:0007669"/>
    <property type="project" value="UniProtKB-KW"/>
</dbReference>
<keyword evidence="6" id="KW-0573">Peptidoglycan synthesis</keyword>
<keyword evidence="4" id="KW-0067">ATP-binding</keyword>
<dbReference type="GO" id="GO:0008360">
    <property type="term" value="P:regulation of cell shape"/>
    <property type="evidence" value="ECO:0007669"/>
    <property type="project" value="UniProtKB-KW"/>
</dbReference>
<keyword evidence="8" id="KW-0961">Cell wall biogenesis/degradation</keyword>
<dbReference type="Pfam" id="PF01225">
    <property type="entry name" value="Mur_ligase"/>
    <property type="match status" value="1"/>
</dbReference>
<name>A0A432X157_9GAMM</name>
<accession>A0A432X157</accession>
<dbReference type="EC" id="6.3.2.45" evidence="9"/>
<dbReference type="SUPFAM" id="SSF53244">
    <property type="entry name" value="MurD-like peptide ligases, peptide-binding domain"/>
    <property type="match status" value="1"/>
</dbReference>
<sequence>MGGVAALARELGFHVTGWDANVYPPMSTQLEKLGIELTSSLSTEQLEPAPDLVIIGNAMSRGHPLVEYVLEQGMPFQSGPEWLGNNLLRHKHVLAVAGTHGKTTTASMLTFILEQAGLNPSFLVGGVVKPFGQTARLTDSDYFVIEADEYDTAFFDKRSKFLHYYPNVFTINNLEFDHADIFADLNAIQTQFAHGIRLVPGSGSILAATAEPAIDNILQRGYWSKLVPLNNESSWSVADNTKDGSSFSVLYAGHCVGHIEWSLLGEHNMQNALIAIAAADQVGVPAAIACTILNEFEAPARRMELLGVHNHVHIYDDFAHHPTAIATTLHGLREKVGAGSRIVAIFEPRSNTMKAGVHGDSLMQAFEQADRVYALQPADAALSLASAKQQGDWVVATSVEALVERILAEEGQPGHWVIMSNGGFGGIHQQLLNALQTQEKLHDE</sequence>
<dbReference type="SUPFAM" id="SSF53623">
    <property type="entry name" value="MurD-like peptide ligases, catalytic domain"/>
    <property type="match status" value="1"/>
</dbReference>
<evidence type="ECO:0000256" key="8">
    <source>
        <dbReference type="ARBA" id="ARBA00023316"/>
    </source>
</evidence>
<feature type="domain" description="Mur ligase C-terminal" evidence="11">
    <location>
        <begin position="301"/>
        <end position="419"/>
    </location>
</feature>
<evidence type="ECO:0000256" key="9">
    <source>
        <dbReference type="NCBIfam" id="TIGR01081"/>
    </source>
</evidence>
<dbReference type="GO" id="GO:0005524">
    <property type="term" value="F:ATP binding"/>
    <property type="evidence" value="ECO:0007669"/>
    <property type="project" value="UniProtKB-KW"/>
</dbReference>
<evidence type="ECO:0000313" key="14">
    <source>
        <dbReference type="Proteomes" id="UP000286976"/>
    </source>
</evidence>
<evidence type="ECO:0000256" key="5">
    <source>
        <dbReference type="ARBA" id="ARBA00022960"/>
    </source>
</evidence>
<reference evidence="13 14" key="1">
    <citation type="journal article" date="2011" name="Front. Microbiol.">
        <title>Genomic signatures of strain selection and enhancement in Bacillus atrophaeus var. globigii, a historical biowarfare simulant.</title>
        <authorList>
            <person name="Gibbons H.S."/>
            <person name="Broomall S.M."/>
            <person name="McNew L.A."/>
            <person name="Daligault H."/>
            <person name="Chapman C."/>
            <person name="Bruce D."/>
            <person name="Karavis M."/>
            <person name="Krepps M."/>
            <person name="McGregor P.A."/>
            <person name="Hong C."/>
            <person name="Park K.H."/>
            <person name="Akmal A."/>
            <person name="Feldman A."/>
            <person name="Lin J.S."/>
            <person name="Chang W.E."/>
            <person name="Higgs B.W."/>
            <person name="Demirev P."/>
            <person name="Lindquist J."/>
            <person name="Liem A."/>
            <person name="Fochler E."/>
            <person name="Read T.D."/>
            <person name="Tapia R."/>
            <person name="Johnson S."/>
            <person name="Bishop-Lilly K.A."/>
            <person name="Detter C."/>
            <person name="Han C."/>
            <person name="Sozhamannan S."/>
            <person name="Rosenzweig C.N."/>
            <person name="Skowronski E.W."/>
        </authorList>
    </citation>
    <scope>NUCLEOTIDE SEQUENCE [LARGE SCALE GENOMIC DNA]</scope>
    <source>
        <strain evidence="13 14">AIT1</strain>
    </source>
</reference>
<evidence type="ECO:0000256" key="2">
    <source>
        <dbReference type="ARBA" id="ARBA00022618"/>
    </source>
</evidence>
<dbReference type="Proteomes" id="UP000286976">
    <property type="component" value="Unassembled WGS sequence"/>
</dbReference>
<keyword evidence="1 13" id="KW-0436">Ligase</keyword>
<keyword evidence="14" id="KW-1185">Reference proteome</keyword>
<dbReference type="InterPro" id="IPR000713">
    <property type="entry name" value="Mur_ligase_N"/>
</dbReference>
<evidence type="ECO:0000256" key="3">
    <source>
        <dbReference type="ARBA" id="ARBA00022741"/>
    </source>
</evidence>
<dbReference type="Gene3D" id="3.40.50.720">
    <property type="entry name" value="NAD(P)-binding Rossmann-like Domain"/>
    <property type="match status" value="1"/>
</dbReference>
<dbReference type="PANTHER" id="PTHR43445">
    <property type="entry name" value="UDP-N-ACETYLMURAMATE--L-ALANINE LIGASE-RELATED"/>
    <property type="match status" value="1"/>
</dbReference>
<dbReference type="NCBIfam" id="TIGR01081">
    <property type="entry name" value="mpl"/>
    <property type="match status" value="1"/>
</dbReference>
<keyword evidence="2" id="KW-0132">Cell division</keyword>
<dbReference type="Pfam" id="PF08245">
    <property type="entry name" value="Mur_ligase_M"/>
    <property type="match status" value="1"/>
</dbReference>
<evidence type="ECO:0000256" key="1">
    <source>
        <dbReference type="ARBA" id="ARBA00022598"/>
    </source>
</evidence>
<dbReference type="InterPro" id="IPR013221">
    <property type="entry name" value="Mur_ligase_cen"/>
</dbReference>
<dbReference type="InterPro" id="IPR004101">
    <property type="entry name" value="Mur_ligase_C"/>
</dbReference>
<evidence type="ECO:0000256" key="6">
    <source>
        <dbReference type="ARBA" id="ARBA00022984"/>
    </source>
</evidence>
<dbReference type="SUPFAM" id="SSF51984">
    <property type="entry name" value="MurCD N-terminal domain"/>
    <property type="match status" value="1"/>
</dbReference>
<dbReference type="InterPro" id="IPR005757">
    <property type="entry name" value="Mpl"/>
</dbReference>
<keyword evidence="7" id="KW-0131">Cell cycle</keyword>
<evidence type="ECO:0000256" key="4">
    <source>
        <dbReference type="ARBA" id="ARBA00022840"/>
    </source>
</evidence>
<dbReference type="EMBL" id="PIPQ01000004">
    <property type="protein sequence ID" value="RUO40034.1"/>
    <property type="molecule type" value="Genomic_DNA"/>
</dbReference>
<dbReference type="PANTHER" id="PTHR43445:SF5">
    <property type="entry name" value="UDP-N-ACETYLMURAMATE--L-ALANYL-GAMMA-D-GLUTAMYL-MESO-2,6-DIAMINOHEPTANDIOATE LIGASE"/>
    <property type="match status" value="1"/>
</dbReference>
<keyword evidence="3" id="KW-0547">Nucleotide-binding</keyword>
<dbReference type="InterPro" id="IPR036565">
    <property type="entry name" value="Mur-like_cat_sf"/>
</dbReference>
<dbReference type="InterPro" id="IPR050061">
    <property type="entry name" value="MurCDEF_pg_biosynth"/>
</dbReference>
<comment type="caution">
    <text evidence="13">The sequence shown here is derived from an EMBL/GenBank/DDBJ whole genome shotgun (WGS) entry which is preliminary data.</text>
</comment>
<dbReference type="Pfam" id="PF02875">
    <property type="entry name" value="Mur_ligase_C"/>
    <property type="match status" value="1"/>
</dbReference>
<organism evidence="13 14">
    <name type="scientific">Aliidiomarina taiwanensis</name>
    <dbReference type="NCBI Taxonomy" id="946228"/>
    <lineage>
        <taxon>Bacteria</taxon>
        <taxon>Pseudomonadati</taxon>
        <taxon>Pseudomonadota</taxon>
        <taxon>Gammaproteobacteria</taxon>
        <taxon>Alteromonadales</taxon>
        <taxon>Idiomarinaceae</taxon>
        <taxon>Aliidiomarina</taxon>
    </lineage>
</organism>